<evidence type="ECO:0000313" key="2">
    <source>
        <dbReference type="EMBL" id="KJZ08311.1"/>
    </source>
</evidence>
<dbReference type="InterPro" id="IPR038636">
    <property type="entry name" value="Wzi_sf"/>
</dbReference>
<organism evidence="2 3">
    <name type="scientific">Pseudoalteromonas rubra</name>
    <dbReference type="NCBI Taxonomy" id="43658"/>
    <lineage>
        <taxon>Bacteria</taxon>
        <taxon>Pseudomonadati</taxon>
        <taxon>Pseudomonadota</taxon>
        <taxon>Gammaproteobacteria</taxon>
        <taxon>Alteromonadales</taxon>
        <taxon>Pseudoalteromonadaceae</taxon>
        <taxon>Pseudoalteromonas</taxon>
    </lineage>
</organism>
<reference evidence="2 3" key="1">
    <citation type="journal article" date="2015" name="BMC Genomics">
        <title>Genome mining reveals unlocked bioactive potential of marine Gram-negative bacteria.</title>
        <authorList>
            <person name="Machado H."/>
            <person name="Sonnenschein E.C."/>
            <person name="Melchiorsen J."/>
            <person name="Gram L."/>
        </authorList>
    </citation>
    <scope>NUCLEOTIDE SEQUENCE [LARGE SCALE GENOMIC DNA]</scope>
    <source>
        <strain evidence="2 3">S2471</strain>
    </source>
</reference>
<evidence type="ECO:0008006" key="4">
    <source>
        <dbReference type="Google" id="ProtNLM"/>
    </source>
</evidence>
<protein>
    <recommendedName>
        <fullName evidence="4">Capsule assembly Wzi family protein</fullName>
    </recommendedName>
</protein>
<dbReference type="InterPro" id="IPR026950">
    <property type="entry name" value="Caps_assemb_Wzi"/>
</dbReference>
<evidence type="ECO:0000256" key="1">
    <source>
        <dbReference type="SAM" id="SignalP"/>
    </source>
</evidence>
<comment type="caution">
    <text evidence="2">The sequence shown here is derived from an EMBL/GenBank/DDBJ whole genome shotgun (WGS) entry which is preliminary data.</text>
</comment>
<feature type="chain" id="PRO_5002475508" description="Capsule assembly Wzi family protein" evidence="1">
    <location>
        <begin position="21"/>
        <end position="454"/>
    </location>
</feature>
<keyword evidence="1" id="KW-0732">Signal</keyword>
<dbReference type="Proteomes" id="UP000033452">
    <property type="component" value="Unassembled WGS sequence"/>
</dbReference>
<accession>A0A0F4QKZ3</accession>
<dbReference type="AlphaFoldDB" id="A0A0F4QKZ3"/>
<dbReference type="Gene3D" id="2.40.160.130">
    <property type="entry name" value="Capsule assembly protein Wzi"/>
    <property type="match status" value="1"/>
</dbReference>
<keyword evidence="3" id="KW-1185">Reference proteome</keyword>
<dbReference type="OrthoDB" id="101884at2"/>
<feature type="signal peptide" evidence="1">
    <location>
        <begin position="1"/>
        <end position="20"/>
    </location>
</feature>
<gene>
    <name evidence="2" type="ORF">TW77_12945</name>
</gene>
<proteinExistence type="predicted"/>
<sequence>MKSQFLMLSSLALASAQAFASPWIEAEQSHLKHSIDLLVSAGVIQRPVNQYPLMWNGLVADLANVDSNALPDDVQFALLHVKHALKQAKQDTHSGIKAHYSDEQTMPAGFGQQTRSRSGISSYGQITGSNVSARVQVNYADDPQDGKHVNHHGSHLAVLLGDWAFSAERLDYWWGPGNENALMLSNNAAPMKALRISRANTNYSGPSFLSFVGPWQITAIAAKQRPLLDVDNKKDFWGVRVSASPVAGLELAYATTASDFVYHTDVLDETREQQRLSSIDFKYASRIAGIPLAIYGELSGENDQGVLPENSNVTLGAEAFWGTVEYRIKSYLEYSDTETDCQAQQASFQCHFATTGKGADYLERGRWLGAHMGPQAKSLSLGANYYGMGGYGGYAKLKRLEFSTLDIDRDLLQVGYQQGLLNGLLKLDLAYWRDKGATDSNNETSASVSWEYRF</sequence>
<dbReference type="Pfam" id="PF14052">
    <property type="entry name" value="Caps_assemb_Wzi"/>
    <property type="match status" value="1"/>
</dbReference>
<dbReference type="EMBL" id="JXYA01000027">
    <property type="protein sequence ID" value="KJZ08311.1"/>
    <property type="molecule type" value="Genomic_DNA"/>
</dbReference>
<dbReference type="PATRIC" id="fig|43658.5.peg.2736"/>
<evidence type="ECO:0000313" key="3">
    <source>
        <dbReference type="Proteomes" id="UP000033452"/>
    </source>
</evidence>
<name>A0A0F4QKZ3_9GAMM</name>
<dbReference type="RefSeq" id="WP_046005398.1">
    <property type="nucleotide sequence ID" value="NZ_JXYA01000027.1"/>
</dbReference>